<comment type="caution">
    <text evidence="3">The sequence shown here is derived from an EMBL/GenBank/DDBJ whole genome shotgun (WGS) entry which is preliminary data.</text>
</comment>
<organism evidence="3 4">
    <name type="scientific">Rhizoclosmatium globosum</name>
    <dbReference type="NCBI Taxonomy" id="329046"/>
    <lineage>
        <taxon>Eukaryota</taxon>
        <taxon>Fungi</taxon>
        <taxon>Fungi incertae sedis</taxon>
        <taxon>Chytridiomycota</taxon>
        <taxon>Chytridiomycota incertae sedis</taxon>
        <taxon>Chytridiomycetes</taxon>
        <taxon>Chytridiales</taxon>
        <taxon>Chytriomycetaceae</taxon>
        <taxon>Rhizoclosmatium</taxon>
    </lineage>
</organism>
<gene>
    <name evidence="3" type="ORF">BCR33DRAFT_723192</name>
</gene>
<reference evidence="3 4" key="1">
    <citation type="submission" date="2016-07" db="EMBL/GenBank/DDBJ databases">
        <title>Pervasive Adenine N6-methylation of Active Genes in Fungi.</title>
        <authorList>
            <consortium name="DOE Joint Genome Institute"/>
            <person name="Mondo S.J."/>
            <person name="Dannebaum R.O."/>
            <person name="Kuo R.C."/>
            <person name="Labutti K."/>
            <person name="Haridas S."/>
            <person name="Kuo A."/>
            <person name="Salamov A."/>
            <person name="Ahrendt S.R."/>
            <person name="Lipzen A."/>
            <person name="Sullivan W."/>
            <person name="Andreopoulos W.B."/>
            <person name="Clum A."/>
            <person name="Lindquist E."/>
            <person name="Daum C."/>
            <person name="Ramamoorthy G.K."/>
            <person name="Gryganskyi A."/>
            <person name="Culley D."/>
            <person name="Magnuson J.K."/>
            <person name="James T.Y."/>
            <person name="O'Malley M.A."/>
            <person name="Stajich J.E."/>
            <person name="Spatafora J.W."/>
            <person name="Visel A."/>
            <person name="Grigoriev I.V."/>
        </authorList>
    </citation>
    <scope>NUCLEOTIDE SEQUENCE [LARGE SCALE GENOMIC DNA]</scope>
    <source>
        <strain evidence="3 4">JEL800</strain>
    </source>
</reference>
<dbReference type="PROSITE" id="PS50003">
    <property type="entry name" value="PH_DOMAIN"/>
    <property type="match status" value="1"/>
</dbReference>
<feature type="region of interest" description="Disordered" evidence="1">
    <location>
        <begin position="309"/>
        <end position="337"/>
    </location>
</feature>
<name>A0A1Y2BEJ4_9FUNG</name>
<feature type="compositionally biased region" description="Polar residues" evidence="1">
    <location>
        <begin position="246"/>
        <end position="265"/>
    </location>
</feature>
<feature type="region of interest" description="Disordered" evidence="1">
    <location>
        <begin position="223"/>
        <end position="266"/>
    </location>
</feature>
<sequence length="337" mass="36261">MSTPTFSSGASYASSAETKSKSSAMIEELLASLELDLDTASAQPSLDSISYKPFAATLDDTLETLQKMHPAMAGTLLKLNASDSSPHQGQTWKARFFLLTRDAKLFLFKSAPQPKATAVTYLPISSFTSMSNPLYNSFILQLAGDGIGADGMVTKRTWVLKAHDLNTLRAWLDALNKVALSNAGDSIGLDTFNPISPASFTRNGSIASSNSIDNVNFIPPSMQRSRTSYRDVSSRNRISVDRRNGESSQVTMQPPALSVSTSNGRFSHFSMPNGATEEAMLERRISVTANSGSQSEADKRQAAIAERIAAAKKAREPSPHKKPTGLFVQIPGAGSRF</sequence>
<evidence type="ECO:0000259" key="2">
    <source>
        <dbReference type="PROSITE" id="PS50003"/>
    </source>
</evidence>
<dbReference type="Gene3D" id="2.30.29.30">
    <property type="entry name" value="Pleckstrin-homology domain (PH domain)/Phosphotyrosine-binding domain (PTB)"/>
    <property type="match status" value="1"/>
</dbReference>
<dbReference type="OrthoDB" id="2162770at2759"/>
<dbReference type="SUPFAM" id="SSF50729">
    <property type="entry name" value="PH domain-like"/>
    <property type="match status" value="1"/>
</dbReference>
<proteinExistence type="predicted"/>
<feature type="domain" description="PH" evidence="2">
    <location>
        <begin position="69"/>
        <end position="180"/>
    </location>
</feature>
<dbReference type="Proteomes" id="UP000193642">
    <property type="component" value="Unassembled WGS sequence"/>
</dbReference>
<feature type="compositionally biased region" description="Basic and acidic residues" evidence="1">
    <location>
        <begin position="228"/>
        <end position="245"/>
    </location>
</feature>
<dbReference type="SMART" id="SM00233">
    <property type="entry name" value="PH"/>
    <property type="match status" value="1"/>
</dbReference>
<protein>
    <recommendedName>
        <fullName evidence="2">PH domain-containing protein</fullName>
    </recommendedName>
</protein>
<evidence type="ECO:0000313" key="4">
    <source>
        <dbReference type="Proteomes" id="UP000193642"/>
    </source>
</evidence>
<dbReference type="EMBL" id="MCGO01000068">
    <property type="protein sequence ID" value="ORY33184.1"/>
    <property type="molecule type" value="Genomic_DNA"/>
</dbReference>
<accession>A0A1Y2BEJ4</accession>
<dbReference type="AlphaFoldDB" id="A0A1Y2BEJ4"/>
<dbReference type="InterPro" id="IPR011993">
    <property type="entry name" value="PH-like_dom_sf"/>
</dbReference>
<evidence type="ECO:0000313" key="3">
    <source>
        <dbReference type="EMBL" id="ORY33184.1"/>
    </source>
</evidence>
<dbReference type="Pfam" id="PF00169">
    <property type="entry name" value="PH"/>
    <property type="match status" value="1"/>
</dbReference>
<evidence type="ECO:0000256" key="1">
    <source>
        <dbReference type="SAM" id="MobiDB-lite"/>
    </source>
</evidence>
<dbReference type="CDD" id="cd00821">
    <property type="entry name" value="PH"/>
    <property type="match status" value="1"/>
</dbReference>
<keyword evidence="4" id="KW-1185">Reference proteome</keyword>
<dbReference type="InterPro" id="IPR001849">
    <property type="entry name" value="PH_domain"/>
</dbReference>